<dbReference type="AlphaFoldDB" id="A0A1X7A2F9"/>
<keyword evidence="2" id="KW-1185">Reference proteome</keyword>
<dbReference type="Proteomes" id="UP000194012">
    <property type="component" value="Unassembled WGS sequence"/>
</dbReference>
<sequence>MWKAIVAILAVFAATNVWAESYRKTYTKGSWTLYSVDRMEMRVPSGRYEQIENVCLAAFTSASASLKLAIASDATVRRHGSLRDFIWVQVTSEKWNFLKRTASAGLSVEISSYTERRAQYDGLAISFGVPDFKKNFGVFLMFAGVRNTIDVLDNRGRVIAKFPANGFAEVRDKLFSCAGV</sequence>
<gene>
    <name evidence="1" type="ORF">ROG8370_03198</name>
</gene>
<organism evidence="1 2">
    <name type="scientific">Roseovarius gaetbuli</name>
    <dbReference type="NCBI Taxonomy" id="1356575"/>
    <lineage>
        <taxon>Bacteria</taxon>
        <taxon>Pseudomonadati</taxon>
        <taxon>Pseudomonadota</taxon>
        <taxon>Alphaproteobacteria</taxon>
        <taxon>Rhodobacterales</taxon>
        <taxon>Roseobacteraceae</taxon>
        <taxon>Roseovarius</taxon>
    </lineage>
</organism>
<accession>A0A1X7A2F9</accession>
<proteinExistence type="predicted"/>
<reference evidence="2" key="1">
    <citation type="submission" date="2017-03" db="EMBL/GenBank/DDBJ databases">
        <authorList>
            <person name="Rodrigo-Torres L."/>
            <person name="Arahal R.D."/>
            <person name="Lucena T."/>
        </authorList>
    </citation>
    <scope>NUCLEOTIDE SEQUENCE [LARGE SCALE GENOMIC DNA]</scope>
    <source>
        <strain evidence="2">CECT 8370</strain>
    </source>
</reference>
<dbReference type="EMBL" id="FWFJ01000040">
    <property type="protein sequence ID" value="SLN68194.1"/>
    <property type="molecule type" value="Genomic_DNA"/>
</dbReference>
<name>A0A1X7A2F9_9RHOB</name>
<evidence type="ECO:0000313" key="1">
    <source>
        <dbReference type="EMBL" id="SLN68194.1"/>
    </source>
</evidence>
<protein>
    <submittedName>
        <fullName evidence="1">Uncharacterized protein</fullName>
    </submittedName>
</protein>
<evidence type="ECO:0000313" key="2">
    <source>
        <dbReference type="Proteomes" id="UP000194012"/>
    </source>
</evidence>